<dbReference type="AlphaFoldDB" id="A0A562PLW9"/>
<keyword evidence="2" id="KW-1185">Reference proteome</keyword>
<protein>
    <submittedName>
        <fullName evidence="1">Uncharacterized protein</fullName>
    </submittedName>
</protein>
<name>A0A562PLW9_9PSED</name>
<gene>
    <name evidence="1" type="ORF">IQ22_04675</name>
</gene>
<organism evidence="1 2">
    <name type="scientific">Pseudomonas duriflava</name>
    <dbReference type="NCBI Taxonomy" id="459528"/>
    <lineage>
        <taxon>Bacteria</taxon>
        <taxon>Pseudomonadati</taxon>
        <taxon>Pseudomonadota</taxon>
        <taxon>Gammaproteobacteria</taxon>
        <taxon>Pseudomonadales</taxon>
        <taxon>Pseudomonadaceae</taxon>
        <taxon>Pseudomonas</taxon>
    </lineage>
</organism>
<evidence type="ECO:0000313" key="1">
    <source>
        <dbReference type="EMBL" id="TWI45036.1"/>
    </source>
</evidence>
<accession>A0A562PLW9</accession>
<dbReference type="Proteomes" id="UP000316905">
    <property type="component" value="Unassembled WGS sequence"/>
</dbReference>
<dbReference type="EMBL" id="VLKY01000043">
    <property type="protein sequence ID" value="TWI45036.1"/>
    <property type="molecule type" value="Genomic_DNA"/>
</dbReference>
<sequence length="67" mass="7933">MPARGSTHYKSKLTEDDVRSIRELYEWRQAEIDRINSVASLRALAEKFDVTPKGIERIVYDQTWRHV</sequence>
<comment type="caution">
    <text evidence="1">The sequence shown here is derived from an EMBL/GenBank/DDBJ whole genome shotgun (WGS) entry which is preliminary data.</text>
</comment>
<reference evidence="1 2" key="1">
    <citation type="journal article" date="2015" name="Stand. Genomic Sci.">
        <title>Genomic Encyclopedia of Bacterial and Archaeal Type Strains, Phase III: the genomes of soil and plant-associated and newly described type strains.</title>
        <authorList>
            <person name="Whitman W.B."/>
            <person name="Woyke T."/>
            <person name="Klenk H.P."/>
            <person name="Zhou Y."/>
            <person name="Lilburn T.G."/>
            <person name="Beck B.J."/>
            <person name="De Vos P."/>
            <person name="Vandamme P."/>
            <person name="Eisen J.A."/>
            <person name="Garrity G."/>
            <person name="Hugenholtz P."/>
            <person name="Kyrpides N.C."/>
        </authorList>
    </citation>
    <scope>NUCLEOTIDE SEQUENCE [LARGE SCALE GENOMIC DNA]</scope>
    <source>
        <strain evidence="1 2">CGMCC 1.6858</strain>
    </source>
</reference>
<proteinExistence type="predicted"/>
<evidence type="ECO:0000313" key="2">
    <source>
        <dbReference type="Proteomes" id="UP000316905"/>
    </source>
</evidence>
<dbReference type="RefSeq" id="WP_145146081.1">
    <property type="nucleotide sequence ID" value="NZ_VLKY01000043.1"/>
</dbReference>